<keyword evidence="6" id="KW-1133">Transmembrane helix</keyword>
<dbReference type="Pfam" id="PF07494">
    <property type="entry name" value="Reg_prop"/>
    <property type="match status" value="2"/>
</dbReference>
<dbReference type="RefSeq" id="WP_302883326.1">
    <property type="nucleotide sequence ID" value="NZ_JAUMIT010000001.1"/>
</dbReference>
<dbReference type="PRINTS" id="PR00032">
    <property type="entry name" value="HTHARAC"/>
</dbReference>
<dbReference type="InterPro" id="IPR011110">
    <property type="entry name" value="Reg_prop"/>
</dbReference>
<dbReference type="SUPFAM" id="SSF63829">
    <property type="entry name" value="Calcium-dependent phosphotriesterase"/>
    <property type="match status" value="1"/>
</dbReference>
<keyword evidence="3" id="KW-0238">DNA-binding</keyword>
<evidence type="ECO:0000256" key="2">
    <source>
        <dbReference type="ARBA" id="ARBA00023015"/>
    </source>
</evidence>
<dbReference type="InterPro" id="IPR018060">
    <property type="entry name" value="HTH_AraC"/>
</dbReference>
<protein>
    <submittedName>
        <fullName evidence="8">Two-component regulator propeller domain-containing protein</fullName>
    </submittedName>
</protein>
<evidence type="ECO:0000256" key="6">
    <source>
        <dbReference type="SAM" id="Phobius"/>
    </source>
</evidence>
<accession>A0ABT8VQ38</accession>
<reference evidence="8" key="1">
    <citation type="submission" date="2023-07" db="EMBL/GenBank/DDBJ databases">
        <title>Wenyingzhuangia sp. chi5 genome sequencing and assembly.</title>
        <authorList>
            <person name="Park S."/>
        </authorList>
    </citation>
    <scope>NUCLEOTIDE SEQUENCE</scope>
    <source>
        <strain evidence="8">Chi5</strain>
    </source>
</reference>
<organism evidence="8 9">
    <name type="scientific">Wenyingzhuangia gilva</name>
    <dbReference type="NCBI Taxonomy" id="3057677"/>
    <lineage>
        <taxon>Bacteria</taxon>
        <taxon>Pseudomonadati</taxon>
        <taxon>Bacteroidota</taxon>
        <taxon>Flavobacteriia</taxon>
        <taxon>Flavobacteriales</taxon>
        <taxon>Flavobacteriaceae</taxon>
        <taxon>Wenyingzhuangia</taxon>
    </lineage>
</organism>
<dbReference type="SUPFAM" id="SSF46689">
    <property type="entry name" value="Homeodomain-like"/>
    <property type="match status" value="1"/>
</dbReference>
<dbReference type="Pfam" id="PF12833">
    <property type="entry name" value="HTH_18"/>
    <property type="match status" value="1"/>
</dbReference>
<feature type="domain" description="HTH araC/xylS-type" evidence="7">
    <location>
        <begin position="1137"/>
        <end position="1236"/>
    </location>
</feature>
<dbReference type="Gene3D" id="1.10.10.60">
    <property type="entry name" value="Homeodomain-like"/>
    <property type="match status" value="1"/>
</dbReference>
<dbReference type="InterPro" id="IPR015943">
    <property type="entry name" value="WD40/YVTN_repeat-like_dom_sf"/>
</dbReference>
<dbReference type="SMART" id="SM00342">
    <property type="entry name" value="HTH_ARAC"/>
    <property type="match status" value="1"/>
</dbReference>
<gene>
    <name evidence="8" type="ORF">QVZ41_04375</name>
</gene>
<evidence type="ECO:0000256" key="4">
    <source>
        <dbReference type="ARBA" id="ARBA00023163"/>
    </source>
</evidence>
<dbReference type="Gene3D" id="2.130.10.10">
    <property type="entry name" value="YVTN repeat-like/Quinoprotein amine dehydrogenase"/>
    <property type="match status" value="2"/>
</dbReference>
<proteinExistence type="predicted"/>
<dbReference type="Proteomes" id="UP001168642">
    <property type="component" value="Unassembled WGS sequence"/>
</dbReference>
<keyword evidence="6" id="KW-0472">Membrane</keyword>
<dbReference type="InterPro" id="IPR009057">
    <property type="entry name" value="Homeodomain-like_sf"/>
</dbReference>
<dbReference type="Gene3D" id="2.60.40.10">
    <property type="entry name" value="Immunoglobulins"/>
    <property type="match status" value="1"/>
</dbReference>
<dbReference type="EMBL" id="JAUMIT010000001">
    <property type="protein sequence ID" value="MDO3694087.1"/>
    <property type="molecule type" value="Genomic_DNA"/>
</dbReference>
<keyword evidence="4" id="KW-0804">Transcription</keyword>
<feature type="transmembrane region" description="Helical" evidence="6">
    <location>
        <begin position="678"/>
        <end position="697"/>
    </location>
</feature>
<dbReference type="InterPro" id="IPR020449">
    <property type="entry name" value="Tscrpt_reg_AraC-type_HTH"/>
</dbReference>
<dbReference type="PROSITE" id="PS01124">
    <property type="entry name" value="HTH_ARAC_FAMILY_2"/>
    <property type="match status" value="1"/>
</dbReference>
<evidence type="ECO:0000256" key="3">
    <source>
        <dbReference type="ARBA" id="ARBA00023125"/>
    </source>
</evidence>
<keyword evidence="2" id="KW-0805">Transcription regulation</keyword>
<name>A0ABT8VQ38_9FLAO</name>
<comment type="caution">
    <text evidence="8">The sequence shown here is derived from an EMBL/GenBank/DDBJ whole genome shotgun (WGS) entry which is preliminary data.</text>
</comment>
<dbReference type="PANTHER" id="PTHR43547:SF2">
    <property type="entry name" value="HYBRID SIGNAL TRANSDUCTION HISTIDINE KINASE C"/>
    <property type="match status" value="1"/>
</dbReference>
<keyword evidence="1" id="KW-0597">Phosphoprotein</keyword>
<keyword evidence="5" id="KW-0175">Coiled coil</keyword>
<dbReference type="InterPro" id="IPR013783">
    <property type="entry name" value="Ig-like_fold"/>
</dbReference>
<evidence type="ECO:0000256" key="5">
    <source>
        <dbReference type="SAM" id="Coils"/>
    </source>
</evidence>
<evidence type="ECO:0000256" key="1">
    <source>
        <dbReference type="ARBA" id="ARBA00022553"/>
    </source>
</evidence>
<keyword evidence="9" id="KW-1185">Reference proteome</keyword>
<evidence type="ECO:0000313" key="8">
    <source>
        <dbReference type="EMBL" id="MDO3694087.1"/>
    </source>
</evidence>
<sequence length="1240" mass="144054">MRFSFFFFCYLFSFFTWSQNIKFKNYTTNQGLSNNSVIDIENDLNGGLWIATWDGLNYFDGEEFTVFKHDIENKNSIAGDYVINVEKDKLGNIWTLTKNGKISKYIGNNSFKNFSFDEAAIELHISKAGNIVVKTESTFWEYINSNFVKKKTSLIKHEDVVVFQNILLQKYPKLIINDVLKDKQGNVWFATRRNGLYIIPNHSNNIQNTQIDHYTVDVYSPYTFGSNEIEKLHLDCFNNVWLGQKDGGLSMAYQGSELISYVGPHPIKYPHLPTETIRAITKDFNGCLWLGYYNNGVYYYDNNSKCYQKYIIKESLQDLNWERVRSLFTASDGTIWIGTYAGLIRVYNHQYILYESKNIKELPNNRSYSIFEDDSKNLWIACWGGVAKFNLDKNKFETFEGQKKLTEYHVRNVKKSDSKLILSTENNGLVIFDLNKKSIDNINLNKGILGNSIYASFYDDETQNYWIASLGGVSIYNITKGLVKNITEENGLLSHMVYGLINQDHNVWLSTTKGLAVINKNTFDVKAINPTEGWQAPEFSEGSYYKDPKDVLYFGGVNGLNYFNPSTLNLTDLSPKIKLKVNGDENYADSLSFGHANNNLEINVKTIVFPESQKIDFDIFYKLKGIDDEWRLLDKNNKIFYNHLYSGKYDFFIKTSEDQLAKKYFSIKINKAFYETTWFNITSIVLFAFVLIFVFYVKDKNAKIQKEKLENKILDRTKVIESQKQDLLLVNQKLDEKNKEIVLQQEKLLELHSNLKNEDFELEKFKTFILSEFQEPVTKIIQQTNKIKEDTEVQGKLLKNAVKLINLITEWSFLDHVKDIGNQKNSIINLFPVLIDIVEKVKTTLQKNKVNFMTEIDANINWVEIDLLRFKLVLQYFFNDIIKYSSKQSSLKTSITHTNNIFKITLTSNSDLLISSWENIYHYSPYFKSVKVLLKDLNGKLELINEPEFRLEMILPVKSVKVDENHQIQTISWKHLDKSKGLNNNKYNVLIFSEKENTEITKQLLSDDQSNLLFEDNVSDLSSALQQINIDVVVFYQATFTKELVSFFNQQKKGGKQNNVPFVYISEEINYTLNEQSVEFGIDVVIQLPASDSFVKKKIYTLLKPKKEVEENKLQKEIYEILSEENTQQTSNDKLLKKSLEVIKKELSNPNFNVEMLIDELGVSRVKCYRLFKEALKQSPSDVITSLRFQKAEYLLKHKNLNISEISFECGFNDPKYFGKSFKKQFGVSPKVYKEQNSTL</sequence>
<keyword evidence="6" id="KW-0812">Transmembrane</keyword>
<dbReference type="PANTHER" id="PTHR43547">
    <property type="entry name" value="TWO-COMPONENT HISTIDINE KINASE"/>
    <property type="match status" value="1"/>
</dbReference>
<evidence type="ECO:0000313" key="9">
    <source>
        <dbReference type="Proteomes" id="UP001168642"/>
    </source>
</evidence>
<evidence type="ECO:0000259" key="7">
    <source>
        <dbReference type="PROSITE" id="PS01124"/>
    </source>
</evidence>
<feature type="coiled-coil region" evidence="5">
    <location>
        <begin position="720"/>
        <end position="754"/>
    </location>
</feature>